<feature type="region of interest" description="Disordered" evidence="1">
    <location>
        <begin position="1"/>
        <end position="23"/>
    </location>
</feature>
<dbReference type="Pfam" id="PF25545">
    <property type="entry name" value="DUF7924"/>
    <property type="match status" value="1"/>
</dbReference>
<evidence type="ECO:0000259" key="2">
    <source>
        <dbReference type="Pfam" id="PF25545"/>
    </source>
</evidence>
<accession>A0A6A6FGE0</accession>
<feature type="region of interest" description="Disordered" evidence="1">
    <location>
        <begin position="431"/>
        <end position="473"/>
    </location>
</feature>
<gene>
    <name evidence="3" type="ORF">CERZMDRAFT_41818</name>
</gene>
<organism evidence="3 4">
    <name type="scientific">Cercospora zeae-maydis SCOH1-5</name>
    <dbReference type="NCBI Taxonomy" id="717836"/>
    <lineage>
        <taxon>Eukaryota</taxon>
        <taxon>Fungi</taxon>
        <taxon>Dikarya</taxon>
        <taxon>Ascomycota</taxon>
        <taxon>Pezizomycotina</taxon>
        <taxon>Dothideomycetes</taxon>
        <taxon>Dothideomycetidae</taxon>
        <taxon>Mycosphaerellales</taxon>
        <taxon>Mycosphaerellaceae</taxon>
        <taxon>Cercospora</taxon>
    </lineage>
</organism>
<evidence type="ECO:0000313" key="4">
    <source>
        <dbReference type="Proteomes" id="UP000799539"/>
    </source>
</evidence>
<dbReference type="AlphaFoldDB" id="A0A6A6FGE0"/>
<feature type="region of interest" description="Disordered" evidence="1">
    <location>
        <begin position="70"/>
        <end position="123"/>
    </location>
</feature>
<feature type="compositionally biased region" description="Polar residues" evidence="1">
    <location>
        <begin position="438"/>
        <end position="452"/>
    </location>
</feature>
<dbReference type="EMBL" id="ML992673">
    <property type="protein sequence ID" value="KAF2212510.1"/>
    <property type="molecule type" value="Genomic_DNA"/>
</dbReference>
<dbReference type="OrthoDB" id="5132737at2759"/>
<dbReference type="PANTHER" id="PTHR42470:SF2">
    <property type="match status" value="1"/>
</dbReference>
<name>A0A6A6FGE0_9PEZI</name>
<evidence type="ECO:0000256" key="1">
    <source>
        <dbReference type="SAM" id="MobiDB-lite"/>
    </source>
</evidence>
<sequence length="473" mass="53250">MTRKRSRSRSAVRRSSVDTSALSQLDRLPKRRRLNAVNTKAGACIEQADAEQDAITFWILYSRWPRRYQDPKRDAGSSEELEQQDTAMLARKRSSTSLNAPSQQASGVSNDQKPREAKATAYQDPRYTTLLATKHSFMVESHGGPSDSSKAACQHLLTADQPTPTSSRFSDDVFKRTCQRLQSRNEAKVIQDISRLIVPSVEELIDFGADHLVPLVESVNEGWNNCITITKTRPQPDYAVGFGREAFSQEQLDRIQPFVGDLNDMSLFMATYYMYFPFLTCEVKCGAAALDIADRQNAHSMTVALRALVELFRLVGREYSLHREILAFSISHDHEAVKIFGHYAELDGPQPRYYRYVVRKFDFTDQNGRDKWTAYKFVRNVYDEWMPKHLQMIRSAIDDIPPDLCFTLAQSGASQDLGRCSMSQTGNEACSAHAEAARQSTSFAGSSNTPGTSVAEVEVVKKPRKGRRQASKS</sequence>
<proteinExistence type="predicted"/>
<feature type="compositionally biased region" description="Polar residues" evidence="1">
    <location>
        <begin position="95"/>
        <end position="111"/>
    </location>
</feature>
<keyword evidence="4" id="KW-1185">Reference proteome</keyword>
<feature type="compositionally biased region" description="Basic residues" evidence="1">
    <location>
        <begin position="1"/>
        <end position="12"/>
    </location>
</feature>
<evidence type="ECO:0000313" key="3">
    <source>
        <dbReference type="EMBL" id="KAF2212510.1"/>
    </source>
</evidence>
<dbReference type="InterPro" id="IPR057684">
    <property type="entry name" value="DUF7924"/>
</dbReference>
<protein>
    <recommendedName>
        <fullName evidence="2">DUF7924 domain-containing protein</fullName>
    </recommendedName>
</protein>
<feature type="domain" description="DUF7924" evidence="2">
    <location>
        <begin position="174"/>
        <end position="397"/>
    </location>
</feature>
<feature type="compositionally biased region" description="Basic residues" evidence="1">
    <location>
        <begin position="462"/>
        <end position="473"/>
    </location>
</feature>
<dbReference type="Proteomes" id="UP000799539">
    <property type="component" value="Unassembled WGS sequence"/>
</dbReference>
<reference evidence="3" key="1">
    <citation type="journal article" date="2020" name="Stud. Mycol.">
        <title>101 Dothideomycetes genomes: a test case for predicting lifestyles and emergence of pathogens.</title>
        <authorList>
            <person name="Haridas S."/>
            <person name="Albert R."/>
            <person name="Binder M."/>
            <person name="Bloem J."/>
            <person name="Labutti K."/>
            <person name="Salamov A."/>
            <person name="Andreopoulos B."/>
            <person name="Baker S."/>
            <person name="Barry K."/>
            <person name="Bills G."/>
            <person name="Bluhm B."/>
            <person name="Cannon C."/>
            <person name="Castanera R."/>
            <person name="Culley D."/>
            <person name="Daum C."/>
            <person name="Ezra D."/>
            <person name="Gonzalez J."/>
            <person name="Henrissat B."/>
            <person name="Kuo A."/>
            <person name="Liang C."/>
            <person name="Lipzen A."/>
            <person name="Lutzoni F."/>
            <person name="Magnuson J."/>
            <person name="Mondo S."/>
            <person name="Nolan M."/>
            <person name="Ohm R."/>
            <person name="Pangilinan J."/>
            <person name="Park H.-J."/>
            <person name="Ramirez L."/>
            <person name="Alfaro M."/>
            <person name="Sun H."/>
            <person name="Tritt A."/>
            <person name="Yoshinaga Y."/>
            <person name="Zwiers L.-H."/>
            <person name="Turgeon B."/>
            <person name="Goodwin S."/>
            <person name="Spatafora J."/>
            <person name="Crous P."/>
            <person name="Grigoriev I."/>
        </authorList>
    </citation>
    <scope>NUCLEOTIDE SEQUENCE</scope>
    <source>
        <strain evidence="3">SCOH1-5</strain>
    </source>
</reference>
<dbReference type="PANTHER" id="PTHR42470">
    <property type="entry name" value="VAST DOMAIN-CONTAINING PROTEIN"/>
    <property type="match status" value="1"/>
</dbReference>